<keyword evidence="7 10" id="KW-0472">Membrane</keyword>
<dbReference type="InterPro" id="IPR010989">
    <property type="entry name" value="SNARE"/>
</dbReference>
<dbReference type="GO" id="GO:0006886">
    <property type="term" value="P:intracellular protein transport"/>
    <property type="evidence" value="ECO:0007669"/>
    <property type="project" value="InterPro"/>
</dbReference>
<dbReference type="GO" id="GO:0031201">
    <property type="term" value="C:SNARE complex"/>
    <property type="evidence" value="ECO:0007669"/>
    <property type="project" value="TreeGrafter"/>
</dbReference>
<dbReference type="GO" id="GO:0006906">
    <property type="term" value="P:vesicle fusion"/>
    <property type="evidence" value="ECO:0007669"/>
    <property type="project" value="TreeGrafter"/>
</dbReference>
<dbReference type="STRING" id="554065.E1Z2B9"/>
<dbReference type="InterPro" id="IPR045242">
    <property type="entry name" value="Syntaxin"/>
</dbReference>
<comment type="subcellular location">
    <subcellularLocation>
        <location evidence="8">Golgi apparatus</location>
        <location evidence="8">trans-Golgi network membrane</location>
        <topology evidence="8">Single-pass type IV membrane protein</topology>
    </subcellularLocation>
</comment>
<dbReference type="eggNOG" id="KOG3202">
    <property type="taxonomic scope" value="Eukaryota"/>
</dbReference>
<dbReference type="PANTHER" id="PTHR19957:SF224">
    <property type="entry name" value="HL02043P"/>
    <property type="match status" value="1"/>
</dbReference>
<dbReference type="InterPro" id="IPR000727">
    <property type="entry name" value="T_SNARE_dom"/>
</dbReference>
<dbReference type="OrthoDB" id="546861at2759"/>
<reference evidence="12 13" key="1">
    <citation type="journal article" date="2010" name="Plant Cell">
        <title>The Chlorella variabilis NC64A genome reveals adaptation to photosymbiosis, coevolution with viruses, and cryptic sex.</title>
        <authorList>
            <person name="Blanc G."/>
            <person name="Duncan G."/>
            <person name="Agarkova I."/>
            <person name="Borodovsky M."/>
            <person name="Gurnon J."/>
            <person name="Kuo A."/>
            <person name="Lindquist E."/>
            <person name="Lucas S."/>
            <person name="Pangilinan J."/>
            <person name="Polle J."/>
            <person name="Salamov A."/>
            <person name="Terry A."/>
            <person name="Yamada T."/>
            <person name="Dunigan D.D."/>
            <person name="Grigoriev I.V."/>
            <person name="Claverie J.M."/>
            <person name="Van Etten J.L."/>
        </authorList>
    </citation>
    <scope>NUCLEOTIDE SEQUENCE [LARGE SCALE GENOMIC DNA]</scope>
    <source>
        <strain evidence="12 13">NC64A</strain>
    </source>
</reference>
<organism evidence="13">
    <name type="scientific">Chlorella variabilis</name>
    <name type="common">Green alga</name>
    <dbReference type="NCBI Taxonomy" id="554065"/>
    <lineage>
        <taxon>Eukaryota</taxon>
        <taxon>Viridiplantae</taxon>
        <taxon>Chlorophyta</taxon>
        <taxon>core chlorophytes</taxon>
        <taxon>Trebouxiophyceae</taxon>
        <taxon>Chlorellales</taxon>
        <taxon>Chlorellaceae</taxon>
        <taxon>Chlorella clade</taxon>
        <taxon>Chlorella</taxon>
    </lineage>
</organism>
<dbReference type="CDD" id="cd21445">
    <property type="entry name" value="SNARE_NTD_AtSYP61-like"/>
    <property type="match status" value="1"/>
</dbReference>
<keyword evidence="4" id="KW-0653">Protein transport</keyword>
<dbReference type="EMBL" id="GL433835">
    <property type="protein sequence ID" value="EFN59975.1"/>
    <property type="molecule type" value="Genomic_DNA"/>
</dbReference>
<evidence type="ECO:0000313" key="13">
    <source>
        <dbReference type="Proteomes" id="UP000008141"/>
    </source>
</evidence>
<gene>
    <name evidence="12" type="ORF">CHLNCDRAFT_18657</name>
</gene>
<name>E1Z2B9_CHLVA</name>
<dbReference type="InParanoid" id="E1Z2B9"/>
<dbReference type="FunFam" id="1.20.58.90:FF:000004">
    <property type="entry name" value="Syntaxin 10"/>
    <property type="match status" value="1"/>
</dbReference>
<dbReference type="Gene3D" id="1.20.58.90">
    <property type="match status" value="1"/>
</dbReference>
<evidence type="ECO:0000256" key="7">
    <source>
        <dbReference type="ARBA" id="ARBA00023136"/>
    </source>
</evidence>
<dbReference type="PROSITE" id="PS50192">
    <property type="entry name" value="T_SNARE"/>
    <property type="match status" value="1"/>
</dbReference>
<dbReference type="KEGG" id="cvr:CHLNCDRAFT_18657"/>
<dbReference type="GO" id="GO:0048193">
    <property type="term" value="P:Golgi vesicle transport"/>
    <property type="evidence" value="ECO:0007669"/>
    <property type="project" value="InterPro"/>
</dbReference>
<evidence type="ECO:0000256" key="8">
    <source>
        <dbReference type="ARBA" id="ARBA00037801"/>
    </source>
</evidence>
<evidence type="ECO:0000256" key="5">
    <source>
        <dbReference type="ARBA" id="ARBA00022989"/>
    </source>
</evidence>
<keyword evidence="5 10" id="KW-1133">Transmembrane helix</keyword>
<dbReference type="OMA" id="EHDPYRF"/>
<dbReference type="GO" id="GO:0005484">
    <property type="term" value="F:SNAP receptor activity"/>
    <property type="evidence" value="ECO:0007669"/>
    <property type="project" value="InterPro"/>
</dbReference>
<evidence type="ECO:0000256" key="10">
    <source>
        <dbReference type="SAM" id="Phobius"/>
    </source>
</evidence>
<dbReference type="InterPro" id="IPR015260">
    <property type="entry name" value="Syntaxin-6/10/61_N"/>
</dbReference>
<keyword evidence="13" id="KW-1185">Reference proteome</keyword>
<dbReference type="Pfam" id="PF05739">
    <property type="entry name" value="SNARE"/>
    <property type="match status" value="1"/>
</dbReference>
<dbReference type="Proteomes" id="UP000008141">
    <property type="component" value="Unassembled WGS sequence"/>
</dbReference>
<comment type="similarity">
    <text evidence="1">Belongs to the syntaxin family.</text>
</comment>
<dbReference type="GO" id="GO:0031090">
    <property type="term" value="C:organelle membrane"/>
    <property type="evidence" value="ECO:0007669"/>
    <property type="project" value="UniProtKB-ARBA"/>
</dbReference>
<feature type="compositionally biased region" description="Low complexity" evidence="9">
    <location>
        <begin position="91"/>
        <end position="105"/>
    </location>
</feature>
<feature type="region of interest" description="Disordered" evidence="9">
    <location>
        <begin position="91"/>
        <end position="120"/>
    </location>
</feature>
<dbReference type="Gene3D" id="1.20.5.110">
    <property type="match status" value="1"/>
</dbReference>
<keyword evidence="2" id="KW-0813">Transport</keyword>
<dbReference type="InterPro" id="IPR006012">
    <property type="entry name" value="Syntaxin/epimorphin_CS"/>
</dbReference>
<sequence length="232" mass="25859">MGSRDPYYIVKDEVGETLRGVQAKFGKWQNMPRMSAEKKALQQELEEDCQSLEYMVAEIDKSIDAAERNPQRFNLSQAELSDRRKWVMSTRRQMSSMSSGLSAPASGGGGQATPTTASGRLAAAVQEENDRFIHSEGDRQQLMMQRQDEDLDHLSHHVLRIGELGKEMGQELHVQGQLLDELDQEVEGTSTRIAAAQKKVEYVLQKAGSKGQLAIIGFLILVLIILIFLVVS</sequence>
<evidence type="ECO:0000256" key="4">
    <source>
        <dbReference type="ARBA" id="ARBA00022927"/>
    </source>
</evidence>
<proteinExistence type="inferred from homology"/>
<dbReference type="GeneID" id="17359504"/>
<protein>
    <recommendedName>
        <fullName evidence="11">t-SNARE coiled-coil homology domain-containing protein</fullName>
    </recommendedName>
</protein>
<dbReference type="SUPFAM" id="SSF58038">
    <property type="entry name" value="SNARE fusion complex"/>
    <property type="match status" value="1"/>
</dbReference>
<dbReference type="PROSITE" id="PS00914">
    <property type="entry name" value="SYNTAXIN"/>
    <property type="match status" value="1"/>
</dbReference>
<feature type="transmembrane region" description="Helical" evidence="10">
    <location>
        <begin position="213"/>
        <end position="231"/>
    </location>
</feature>
<evidence type="ECO:0000256" key="2">
    <source>
        <dbReference type="ARBA" id="ARBA00022448"/>
    </source>
</evidence>
<evidence type="ECO:0000256" key="3">
    <source>
        <dbReference type="ARBA" id="ARBA00022692"/>
    </source>
</evidence>
<dbReference type="GO" id="GO:0000149">
    <property type="term" value="F:SNARE binding"/>
    <property type="evidence" value="ECO:0007669"/>
    <property type="project" value="TreeGrafter"/>
</dbReference>
<dbReference type="AlphaFoldDB" id="E1Z2B9"/>
<dbReference type="Pfam" id="PF09177">
    <property type="entry name" value="STX6_10_61_N"/>
    <property type="match status" value="1"/>
</dbReference>
<dbReference type="GO" id="GO:0005802">
    <property type="term" value="C:trans-Golgi network"/>
    <property type="evidence" value="ECO:0007669"/>
    <property type="project" value="UniProtKB-ARBA"/>
</dbReference>
<dbReference type="CDD" id="cd15841">
    <property type="entry name" value="SNARE_Qc"/>
    <property type="match status" value="1"/>
</dbReference>
<evidence type="ECO:0000256" key="9">
    <source>
        <dbReference type="SAM" id="MobiDB-lite"/>
    </source>
</evidence>
<dbReference type="SUPFAM" id="SSF47661">
    <property type="entry name" value="t-snare proteins"/>
    <property type="match status" value="1"/>
</dbReference>
<keyword evidence="3 10" id="KW-0812">Transmembrane</keyword>
<evidence type="ECO:0000313" key="12">
    <source>
        <dbReference type="EMBL" id="EFN59975.1"/>
    </source>
</evidence>
<dbReference type="RefSeq" id="XP_005852077.1">
    <property type="nucleotide sequence ID" value="XM_005852015.1"/>
</dbReference>
<feature type="domain" description="T-SNARE coiled-coil homology" evidence="11">
    <location>
        <begin position="141"/>
        <end position="203"/>
    </location>
</feature>
<evidence type="ECO:0000256" key="1">
    <source>
        <dbReference type="ARBA" id="ARBA00009063"/>
    </source>
</evidence>
<accession>E1Z2B9</accession>
<keyword evidence="6" id="KW-0333">Golgi apparatus</keyword>
<evidence type="ECO:0000259" key="11">
    <source>
        <dbReference type="PROSITE" id="PS50192"/>
    </source>
</evidence>
<dbReference type="FunCoup" id="E1Z2B9">
    <property type="interactions" value="1435"/>
</dbReference>
<dbReference type="PANTHER" id="PTHR19957">
    <property type="entry name" value="SYNTAXIN"/>
    <property type="match status" value="1"/>
</dbReference>
<dbReference type="SMART" id="SM00397">
    <property type="entry name" value="t_SNARE"/>
    <property type="match status" value="1"/>
</dbReference>
<dbReference type="GO" id="GO:0048278">
    <property type="term" value="P:vesicle docking"/>
    <property type="evidence" value="ECO:0007669"/>
    <property type="project" value="TreeGrafter"/>
</dbReference>
<evidence type="ECO:0000256" key="6">
    <source>
        <dbReference type="ARBA" id="ARBA00023034"/>
    </source>
</evidence>